<dbReference type="OrthoDB" id="10052040at2759"/>
<dbReference type="GO" id="GO:0005524">
    <property type="term" value="F:ATP binding"/>
    <property type="evidence" value="ECO:0007669"/>
    <property type="project" value="UniProtKB-KW"/>
</dbReference>
<name>A0A9N9IAX2_9GLOM</name>
<comment type="function">
    <text evidence="1">Molecular chaperone; assists the folding of proteins upon ATP hydrolysis.</text>
</comment>
<dbReference type="AlphaFoldDB" id="A0A9N9IAX2"/>
<dbReference type="Proteomes" id="UP000789570">
    <property type="component" value="Unassembled WGS sequence"/>
</dbReference>
<keyword evidence="4" id="KW-0547">Nucleotide-binding</keyword>
<reference evidence="7" key="1">
    <citation type="submission" date="2021-06" db="EMBL/GenBank/DDBJ databases">
        <authorList>
            <person name="Kallberg Y."/>
            <person name="Tangrot J."/>
            <person name="Rosling A."/>
        </authorList>
    </citation>
    <scope>NUCLEOTIDE SEQUENCE</scope>
    <source>
        <strain evidence="7">UK204</strain>
    </source>
</reference>
<evidence type="ECO:0000256" key="4">
    <source>
        <dbReference type="ARBA" id="ARBA00022741"/>
    </source>
</evidence>
<keyword evidence="8" id="KW-1185">Reference proteome</keyword>
<evidence type="ECO:0000256" key="3">
    <source>
        <dbReference type="ARBA" id="ARBA00011381"/>
    </source>
</evidence>
<evidence type="ECO:0000256" key="5">
    <source>
        <dbReference type="ARBA" id="ARBA00022840"/>
    </source>
</evidence>
<dbReference type="InterPro" id="IPR002423">
    <property type="entry name" value="Cpn60/GroEL/TCP-1"/>
</dbReference>
<dbReference type="InterPro" id="IPR017998">
    <property type="entry name" value="Chaperone_TCP-1"/>
</dbReference>
<dbReference type="PANTHER" id="PTHR11353">
    <property type="entry name" value="CHAPERONIN"/>
    <property type="match status" value="1"/>
</dbReference>
<dbReference type="InterPro" id="IPR027413">
    <property type="entry name" value="GROEL-like_equatorial_sf"/>
</dbReference>
<protein>
    <submittedName>
        <fullName evidence="7">6550_t:CDS:1</fullName>
    </submittedName>
</protein>
<dbReference type="Pfam" id="PF00118">
    <property type="entry name" value="Cpn60_TCP1"/>
    <property type="match status" value="1"/>
</dbReference>
<evidence type="ECO:0000313" key="7">
    <source>
        <dbReference type="EMBL" id="CAG8729269.1"/>
    </source>
</evidence>
<evidence type="ECO:0000256" key="6">
    <source>
        <dbReference type="ARBA" id="ARBA00023186"/>
    </source>
</evidence>
<accession>A0A9N9IAX2</accession>
<keyword evidence="6" id="KW-0143">Chaperone</keyword>
<keyword evidence="5" id="KW-0067">ATP-binding</keyword>
<dbReference type="InterPro" id="IPR027410">
    <property type="entry name" value="TCP-1-like_intermed_sf"/>
</dbReference>
<evidence type="ECO:0000256" key="1">
    <source>
        <dbReference type="ARBA" id="ARBA00002912"/>
    </source>
</evidence>
<dbReference type="SUPFAM" id="SSF48592">
    <property type="entry name" value="GroEL equatorial domain-like"/>
    <property type="match status" value="1"/>
</dbReference>
<dbReference type="InterPro" id="IPR027409">
    <property type="entry name" value="GroEL-like_apical_dom_sf"/>
</dbReference>
<dbReference type="Gene3D" id="1.10.560.10">
    <property type="entry name" value="GroEL-like equatorial domain"/>
    <property type="match status" value="1"/>
</dbReference>
<proteinExistence type="inferred from homology"/>
<gene>
    <name evidence="7" type="ORF">FCALED_LOCUS14874</name>
</gene>
<evidence type="ECO:0000313" key="8">
    <source>
        <dbReference type="Proteomes" id="UP000789570"/>
    </source>
</evidence>
<comment type="caution">
    <text evidence="7">The sequence shown here is derived from an EMBL/GenBank/DDBJ whole genome shotgun (WGS) entry which is preliminary data.</text>
</comment>
<sequence>MPSEEIWKGVAQNFVNNLSPEVLRYAKLIYEHTLGEKKYTFVEEINDTICNGLRAIKNAIKDKCIVLGAGAFQVRLSAHLNKFKSSIKGGPR</sequence>
<comment type="subunit">
    <text evidence="3">Component of the T-complex protein 1 (TCP1) complex.</text>
</comment>
<comment type="similarity">
    <text evidence="2">Belongs to the TCP-1 chaperonin family.</text>
</comment>
<evidence type="ECO:0000256" key="2">
    <source>
        <dbReference type="ARBA" id="ARBA00008020"/>
    </source>
</evidence>
<dbReference type="GO" id="GO:0140662">
    <property type="term" value="F:ATP-dependent protein folding chaperone"/>
    <property type="evidence" value="ECO:0007669"/>
    <property type="project" value="InterPro"/>
</dbReference>
<organism evidence="7 8">
    <name type="scientific">Funneliformis caledonium</name>
    <dbReference type="NCBI Taxonomy" id="1117310"/>
    <lineage>
        <taxon>Eukaryota</taxon>
        <taxon>Fungi</taxon>
        <taxon>Fungi incertae sedis</taxon>
        <taxon>Mucoromycota</taxon>
        <taxon>Glomeromycotina</taxon>
        <taxon>Glomeromycetes</taxon>
        <taxon>Glomerales</taxon>
        <taxon>Glomeraceae</taxon>
        <taxon>Funneliformis</taxon>
    </lineage>
</organism>
<dbReference type="Gene3D" id="3.30.260.10">
    <property type="entry name" value="TCP-1-like chaperonin intermediate domain"/>
    <property type="match status" value="1"/>
</dbReference>
<dbReference type="Gene3D" id="3.50.7.10">
    <property type="entry name" value="GroEL"/>
    <property type="match status" value="1"/>
</dbReference>
<dbReference type="EMBL" id="CAJVPQ010011873">
    <property type="protein sequence ID" value="CAG8729269.1"/>
    <property type="molecule type" value="Genomic_DNA"/>
</dbReference>